<dbReference type="Proteomes" id="UP000317039">
    <property type="component" value="Chromosome"/>
</dbReference>
<dbReference type="PANTHER" id="PTHR23026">
    <property type="entry name" value="NADPH NITROREDUCTASE"/>
    <property type="match status" value="1"/>
</dbReference>
<evidence type="ECO:0000313" key="1">
    <source>
        <dbReference type="EMBL" id="QDP79825.1"/>
    </source>
</evidence>
<dbReference type="AlphaFoldDB" id="A0A516NLQ4"/>
<dbReference type="RefSeq" id="WP_143981175.1">
    <property type="nucleotide sequence ID" value="NZ_CP041695.1"/>
</dbReference>
<dbReference type="SUPFAM" id="SSF55469">
    <property type="entry name" value="FMN-dependent nitroreductase-like"/>
    <property type="match status" value="2"/>
</dbReference>
<proteinExistence type="predicted"/>
<dbReference type="PANTHER" id="PTHR23026:SF123">
    <property type="entry name" value="NAD(P)H NITROREDUCTASE RV3131-RELATED"/>
    <property type="match status" value="1"/>
</dbReference>
<organism evidence="1 2">
    <name type="scientific">Nocardia otitidiscaviarum</name>
    <dbReference type="NCBI Taxonomy" id="1823"/>
    <lineage>
        <taxon>Bacteria</taxon>
        <taxon>Bacillati</taxon>
        <taxon>Actinomycetota</taxon>
        <taxon>Actinomycetes</taxon>
        <taxon>Mycobacteriales</taxon>
        <taxon>Nocardiaceae</taxon>
        <taxon>Nocardia</taxon>
    </lineage>
</organism>
<name>A0A516NLQ4_9NOCA</name>
<evidence type="ECO:0000313" key="2">
    <source>
        <dbReference type="Proteomes" id="UP000317039"/>
    </source>
</evidence>
<dbReference type="GO" id="GO:0016491">
    <property type="term" value="F:oxidoreductase activity"/>
    <property type="evidence" value="ECO:0007669"/>
    <property type="project" value="InterPro"/>
</dbReference>
<evidence type="ECO:0008006" key="3">
    <source>
        <dbReference type="Google" id="ProtNLM"/>
    </source>
</evidence>
<sequence length="330" mass="36562">MSSSDFPTTATVPDRSTVTAALELAARAPSVHNTQPWRWIFDGHNLHLYGDVDRRLPATDPHHRQWAMSCGAELHHARLAFAARGWHTDVVRLPETERPERLATLRFHAWPDPPAAVTARAEAMARRYTDRLPLAEPQGWVALSPTLRGLASPHDLALDVLDENARSQLIELSRHATAARRYDMQYRSELDWWAGHSGMSSGVPPEALPSVGEEARVGVARSFRHPEHAPRRTATDHARLVVLSSHDDTLLRWLHTGEALSAVLLECTAHDLATCALTHVTELPAARRAIADLLPHSALPQVVIRVGSVAEGERPPLTARRPLTETLTFH</sequence>
<dbReference type="KEGG" id="nod:FOH10_14990"/>
<dbReference type="InterPro" id="IPR050627">
    <property type="entry name" value="Nitroreductase/BluB"/>
</dbReference>
<accession>A0A516NLQ4</accession>
<dbReference type="NCBIfam" id="NF047509">
    <property type="entry name" value="Rv3131_FMN_oxido"/>
    <property type="match status" value="1"/>
</dbReference>
<dbReference type="GeneID" id="80333687"/>
<protein>
    <recommendedName>
        <fullName evidence="3">NAD(P)H nitroreductase RV3131/MT3217</fullName>
    </recommendedName>
</protein>
<dbReference type="Gene3D" id="3.40.109.10">
    <property type="entry name" value="NADH Oxidase"/>
    <property type="match status" value="2"/>
</dbReference>
<gene>
    <name evidence="1" type="ORF">FOH10_14990</name>
</gene>
<dbReference type="EMBL" id="CP041695">
    <property type="protein sequence ID" value="QDP79825.1"/>
    <property type="molecule type" value="Genomic_DNA"/>
</dbReference>
<dbReference type="InterPro" id="IPR000415">
    <property type="entry name" value="Nitroreductase-like"/>
</dbReference>
<reference evidence="1 2" key="1">
    <citation type="submission" date="2019-07" db="EMBL/GenBank/DDBJ databases">
        <title>Complete Genome Sequence and Methylome Analysis of Nocardia otitidis-caviarum NEB252.</title>
        <authorList>
            <person name="Fomenkov A."/>
            <person name="Anton B.P."/>
            <person name="Vincze T."/>
            <person name="Roberts R.J."/>
        </authorList>
    </citation>
    <scope>NUCLEOTIDE SEQUENCE [LARGE SCALE GENOMIC DNA]</scope>
    <source>
        <strain evidence="1 2">NEB252</strain>
    </source>
</reference>